<feature type="signal peptide" evidence="1">
    <location>
        <begin position="1"/>
        <end position="20"/>
    </location>
</feature>
<protein>
    <submittedName>
        <fullName evidence="2">Uncharacterized protein</fullName>
    </submittedName>
</protein>
<name>A0A4V3XEX7_9AGAM</name>
<comment type="caution">
    <text evidence="2">The sequence shown here is derived from an EMBL/GenBank/DDBJ whole genome shotgun (WGS) entry which is preliminary data.</text>
</comment>
<gene>
    <name evidence="2" type="ORF">EW146_g5116</name>
</gene>
<organism evidence="2 3">
    <name type="scientific">Bondarzewia mesenterica</name>
    <dbReference type="NCBI Taxonomy" id="1095465"/>
    <lineage>
        <taxon>Eukaryota</taxon>
        <taxon>Fungi</taxon>
        <taxon>Dikarya</taxon>
        <taxon>Basidiomycota</taxon>
        <taxon>Agaricomycotina</taxon>
        <taxon>Agaricomycetes</taxon>
        <taxon>Russulales</taxon>
        <taxon>Bondarzewiaceae</taxon>
        <taxon>Bondarzewia</taxon>
    </lineage>
</organism>
<feature type="chain" id="PRO_5020662739" evidence="1">
    <location>
        <begin position="21"/>
        <end position="129"/>
    </location>
</feature>
<evidence type="ECO:0000313" key="3">
    <source>
        <dbReference type="Proteomes" id="UP000310158"/>
    </source>
</evidence>
<reference evidence="2 3" key="1">
    <citation type="submission" date="2019-02" db="EMBL/GenBank/DDBJ databases">
        <title>Genome sequencing of the rare red list fungi Bondarzewia mesenterica.</title>
        <authorList>
            <person name="Buettner E."/>
            <person name="Kellner H."/>
        </authorList>
    </citation>
    <scope>NUCLEOTIDE SEQUENCE [LARGE SCALE GENOMIC DNA]</scope>
    <source>
        <strain evidence="2 3">DSM 108281</strain>
    </source>
</reference>
<accession>A0A4V3XEX7</accession>
<proteinExistence type="predicted"/>
<dbReference type="Proteomes" id="UP000310158">
    <property type="component" value="Unassembled WGS sequence"/>
</dbReference>
<dbReference type="EMBL" id="SGPL01000215">
    <property type="protein sequence ID" value="THH15333.1"/>
    <property type="molecule type" value="Genomic_DNA"/>
</dbReference>
<evidence type="ECO:0000313" key="2">
    <source>
        <dbReference type="EMBL" id="THH15333.1"/>
    </source>
</evidence>
<keyword evidence="3" id="KW-1185">Reference proteome</keyword>
<keyword evidence="1" id="KW-0732">Signal</keyword>
<evidence type="ECO:0000256" key="1">
    <source>
        <dbReference type="SAM" id="SignalP"/>
    </source>
</evidence>
<dbReference type="AlphaFoldDB" id="A0A4V3XEX7"/>
<sequence>MFNNIKAILVGYALAAVVVAGIPTPVPVENAVVSYVYHLFIDSLVSQRTDSVSLRSHTDRARDTVVNKRTDMHNRDLLSHIKSGLENLGVKDSAQSLSDSLSPRSGVAVDRGLSGIIGSLGDVVGRVAI</sequence>